<name>A0A9Y2IDS7_9PSEU</name>
<dbReference type="SUPFAM" id="SSF48498">
    <property type="entry name" value="Tetracyclin repressor-like, C-terminal domain"/>
    <property type="match status" value="1"/>
</dbReference>
<dbReference type="PANTHER" id="PTHR30328:SF54">
    <property type="entry name" value="HTH-TYPE TRANSCRIPTIONAL REPRESSOR SCO4008"/>
    <property type="match status" value="1"/>
</dbReference>
<evidence type="ECO:0000256" key="2">
    <source>
        <dbReference type="PROSITE-ProRule" id="PRU00335"/>
    </source>
</evidence>
<dbReference type="InterPro" id="IPR009057">
    <property type="entry name" value="Homeodomain-like_sf"/>
</dbReference>
<accession>A0A9Y2IDS7</accession>
<dbReference type="InterPro" id="IPR036271">
    <property type="entry name" value="Tet_transcr_reg_TetR-rel_C_sf"/>
</dbReference>
<dbReference type="KEGG" id="acab:QRX50_34310"/>
<dbReference type="Proteomes" id="UP001236014">
    <property type="component" value="Chromosome"/>
</dbReference>
<proteinExistence type="predicted"/>
<dbReference type="PANTHER" id="PTHR30328">
    <property type="entry name" value="TRANSCRIPTIONAL REPRESSOR"/>
    <property type="match status" value="1"/>
</dbReference>
<dbReference type="Gene3D" id="1.10.357.10">
    <property type="entry name" value="Tetracycline Repressor, domain 2"/>
    <property type="match status" value="1"/>
</dbReference>
<evidence type="ECO:0000313" key="4">
    <source>
        <dbReference type="EMBL" id="WIX76513.1"/>
    </source>
</evidence>
<dbReference type="InterPro" id="IPR041467">
    <property type="entry name" value="Sco4008_C"/>
</dbReference>
<dbReference type="SUPFAM" id="SSF46689">
    <property type="entry name" value="Homeodomain-like"/>
    <property type="match status" value="1"/>
</dbReference>
<dbReference type="GO" id="GO:0003677">
    <property type="term" value="F:DNA binding"/>
    <property type="evidence" value="ECO:0007669"/>
    <property type="project" value="UniProtKB-UniRule"/>
</dbReference>
<dbReference type="EMBL" id="CP127294">
    <property type="protein sequence ID" value="WIX76513.1"/>
    <property type="molecule type" value="Genomic_DNA"/>
</dbReference>
<organism evidence="4 5">
    <name type="scientific">Amycolatopsis carbonis</name>
    <dbReference type="NCBI Taxonomy" id="715471"/>
    <lineage>
        <taxon>Bacteria</taxon>
        <taxon>Bacillati</taxon>
        <taxon>Actinomycetota</taxon>
        <taxon>Actinomycetes</taxon>
        <taxon>Pseudonocardiales</taxon>
        <taxon>Pseudonocardiaceae</taxon>
        <taxon>Amycolatopsis</taxon>
    </lineage>
</organism>
<dbReference type="AlphaFoldDB" id="A0A9Y2IDS7"/>
<evidence type="ECO:0000313" key="5">
    <source>
        <dbReference type="Proteomes" id="UP001236014"/>
    </source>
</evidence>
<dbReference type="PRINTS" id="PR00455">
    <property type="entry name" value="HTHTETR"/>
</dbReference>
<reference evidence="4 5" key="1">
    <citation type="submission" date="2023-06" db="EMBL/GenBank/DDBJ databases">
        <authorList>
            <person name="Oyuntsetseg B."/>
            <person name="Kim S.B."/>
        </authorList>
    </citation>
    <scope>NUCLEOTIDE SEQUENCE [LARGE SCALE GENOMIC DNA]</scope>
    <source>
        <strain evidence="4 5">2-15</strain>
    </source>
</reference>
<dbReference type="RefSeq" id="WP_285967261.1">
    <property type="nucleotide sequence ID" value="NZ_CP127294.1"/>
</dbReference>
<gene>
    <name evidence="4" type="ORF">QRX50_34310</name>
</gene>
<evidence type="ECO:0000259" key="3">
    <source>
        <dbReference type="PROSITE" id="PS50977"/>
    </source>
</evidence>
<feature type="DNA-binding region" description="H-T-H motif" evidence="2">
    <location>
        <begin position="29"/>
        <end position="48"/>
    </location>
</feature>
<dbReference type="PROSITE" id="PS50977">
    <property type="entry name" value="HTH_TETR_2"/>
    <property type="match status" value="1"/>
</dbReference>
<dbReference type="Pfam" id="PF00440">
    <property type="entry name" value="TetR_N"/>
    <property type="match status" value="1"/>
</dbReference>
<keyword evidence="1 2" id="KW-0238">DNA-binding</keyword>
<feature type="domain" description="HTH tetR-type" evidence="3">
    <location>
        <begin position="6"/>
        <end position="66"/>
    </location>
</feature>
<dbReference type="Pfam" id="PF17926">
    <property type="entry name" value="TetR_C_21"/>
    <property type="match status" value="1"/>
</dbReference>
<dbReference type="InterPro" id="IPR050109">
    <property type="entry name" value="HTH-type_TetR-like_transc_reg"/>
</dbReference>
<evidence type="ECO:0000256" key="1">
    <source>
        <dbReference type="ARBA" id="ARBA00023125"/>
    </source>
</evidence>
<dbReference type="InterPro" id="IPR001647">
    <property type="entry name" value="HTH_TetR"/>
</dbReference>
<dbReference type="GO" id="GO:0006355">
    <property type="term" value="P:regulation of DNA-templated transcription"/>
    <property type="evidence" value="ECO:0007669"/>
    <property type="project" value="UniProtKB-ARBA"/>
</dbReference>
<keyword evidence="5" id="KW-1185">Reference proteome</keyword>
<sequence length="192" mass="20530">MTYDSDATRARLLEAAHDEFVERGLAGARVDRIAAAASANKQAIYAYYGSKNALFDAVLDARLGVLADLVPFTPDDLPAYIGALFDYLVAEPTVMRLMQWKALERPEASAAEVRAHVDKAAEISTAHGIDAEQGIDVLMLTLALAQSWNLTPPEIRSPGGRDSAARLKRHRAAVSRATAAVVTELLGADGAD</sequence>
<protein>
    <submittedName>
        <fullName evidence="4">TetR family transcriptional regulator</fullName>
    </submittedName>
</protein>